<dbReference type="Proteomes" id="UP000502899">
    <property type="component" value="Chromosome"/>
</dbReference>
<reference evidence="2 3" key="1">
    <citation type="submission" date="2020-05" db="EMBL/GenBank/DDBJ databases">
        <title>FDA dAtabase for Regulatory Grade micrObial Sequences (FDA-ARGOS): Supporting development and validation of Infectious Disease Dx tests.</title>
        <authorList>
            <person name="Pederson C."/>
            <person name="Tallon L."/>
            <person name="Sadzewicz L."/>
            <person name="Zhao X."/>
            <person name="Vavikolanu K."/>
            <person name="Mehta A."/>
            <person name="Aluvathingal J."/>
            <person name="Nadendla S."/>
            <person name="Myers T."/>
            <person name="Yan Y."/>
            <person name="Sichtig H."/>
        </authorList>
    </citation>
    <scope>NUCLEOTIDE SEQUENCE [LARGE SCALE GENOMIC DNA]</scope>
    <source>
        <strain evidence="2 3">FDAARGOS_764</strain>
    </source>
</reference>
<proteinExistence type="predicted"/>
<protein>
    <submittedName>
        <fullName evidence="2">Phage tail protein</fullName>
    </submittedName>
</protein>
<evidence type="ECO:0000313" key="1">
    <source>
        <dbReference type="EMBL" id="QKH79731.1"/>
    </source>
</evidence>
<name>A0A7D4FN27_FINMA</name>
<dbReference type="Pfam" id="PF25681">
    <property type="entry name" value="Phage_TTP_17"/>
    <property type="match status" value="1"/>
</dbReference>
<accession>A0A7D4FN27</accession>
<dbReference type="InterPro" id="IPR058154">
    <property type="entry name" value="Bxb1_TTP-like"/>
</dbReference>
<gene>
    <name evidence="1" type="ORF">FOC70_04960</name>
    <name evidence="2" type="ORF">FOC70_05210</name>
</gene>
<sequence>MANSSNVSAAKPRVEGAIWVAPIGTELPKDANTKLNVAFKELGFVSEDGMTNADNLDSEDIKEWGGQTVLKISTEKTDDFTFKLLETLNVEVLKFVYGDKNVTGTVETGIKVKSTADFREPRAVVVDMIMNGGYLKRIVIPKGQLSNLSDIEYVNNDAIGYEVTVSALSYTEGKEQYNHIEYISKPSEV</sequence>
<dbReference type="EMBL" id="CP054000">
    <property type="protein sequence ID" value="QKH79731.1"/>
    <property type="molecule type" value="Genomic_DNA"/>
</dbReference>
<dbReference type="RefSeq" id="WP_002841486.1">
    <property type="nucleotide sequence ID" value="NZ_CP054000.1"/>
</dbReference>
<evidence type="ECO:0000313" key="3">
    <source>
        <dbReference type="Proteomes" id="UP000502899"/>
    </source>
</evidence>
<organism evidence="2 3">
    <name type="scientific">Finegoldia magna</name>
    <name type="common">Peptostreptococcus magnus</name>
    <dbReference type="NCBI Taxonomy" id="1260"/>
    <lineage>
        <taxon>Bacteria</taxon>
        <taxon>Bacillati</taxon>
        <taxon>Bacillota</taxon>
        <taxon>Tissierellia</taxon>
        <taxon>Tissierellales</taxon>
        <taxon>Peptoniphilaceae</taxon>
        <taxon>Finegoldia</taxon>
    </lineage>
</organism>
<evidence type="ECO:0000313" key="2">
    <source>
        <dbReference type="EMBL" id="QKH79769.1"/>
    </source>
</evidence>
<dbReference type="AlphaFoldDB" id="A0A7D4FN27"/>
<dbReference type="EMBL" id="CP054000">
    <property type="protein sequence ID" value="QKH79769.1"/>
    <property type="molecule type" value="Genomic_DNA"/>
</dbReference>